<protein>
    <recommendedName>
        <fullName evidence="5">Toxin CdiA</fullName>
    </recommendedName>
</protein>
<feature type="compositionally biased region" description="Polar residues" evidence="2">
    <location>
        <begin position="1776"/>
        <end position="1786"/>
    </location>
</feature>
<feature type="region of interest" description="Disordered" evidence="2">
    <location>
        <begin position="1776"/>
        <end position="1796"/>
    </location>
</feature>
<evidence type="ECO:0000256" key="2">
    <source>
        <dbReference type="SAM" id="MobiDB-lite"/>
    </source>
</evidence>
<keyword evidence="1" id="KW-0800">Toxin</keyword>
<dbReference type="EMBL" id="AP024329">
    <property type="protein sequence ID" value="BCQ34245.1"/>
    <property type="molecule type" value="Genomic_DNA"/>
</dbReference>
<name>A0ABM7MYZ5_ERWRD</name>
<dbReference type="Pfam" id="PF13332">
    <property type="entry name" value="Fil_haemagg_2"/>
    <property type="match status" value="7"/>
</dbReference>
<gene>
    <name evidence="3" type="ORF">ERHA53_15880</name>
</gene>
<keyword evidence="4" id="KW-1185">Reference proteome</keyword>
<evidence type="ECO:0000313" key="3">
    <source>
        <dbReference type="EMBL" id="BCQ34245.1"/>
    </source>
</evidence>
<reference evidence="3 4" key="1">
    <citation type="submission" date="2021-01" db="EMBL/GenBank/DDBJ databases">
        <title>Complete genome sequence of Erwinia rhapontici MAFF 311153.</title>
        <authorList>
            <person name="Morohoshi T."/>
            <person name="Someya N."/>
        </authorList>
    </citation>
    <scope>NUCLEOTIDE SEQUENCE [LARGE SCALE GENOMIC DNA]</scope>
    <source>
        <strain evidence="3 4">MAFF 311153</strain>
    </source>
</reference>
<feature type="region of interest" description="Disordered" evidence="2">
    <location>
        <begin position="1980"/>
        <end position="2026"/>
    </location>
</feature>
<dbReference type="InterPro" id="IPR025157">
    <property type="entry name" value="Hemagglutinin_rpt"/>
</dbReference>
<dbReference type="NCBIfam" id="TIGR01731">
    <property type="entry name" value="fil_hemag_20aa"/>
    <property type="match status" value="11"/>
</dbReference>
<accession>A0ABM7MYZ5</accession>
<dbReference type="Proteomes" id="UP000677515">
    <property type="component" value="Chromosome"/>
</dbReference>
<feature type="region of interest" description="Disordered" evidence="2">
    <location>
        <begin position="1477"/>
        <end position="1496"/>
    </location>
</feature>
<sequence>MTFNASQLNNGGWLQATDLLLKAAQVENTGTLLAQQQGAFTGNSLINQGSVQGDRLTVNYQQLNNSGTVLGNQQLDVTAANVEQQGGGKLLSGGNLTLKANQLSPTGQLVALGDVTATLANAFTHRGTLAAGNQLTVTSNGAIDNQGVMQGQGVNLSAGAVLTNNGKITTGTRTSTLSGSQINLNDAGSVQGGGDISLTSRGDINVAGFTGTSGSLTLTAPGSIINTALLYAGQDMRLQANSIRNQRGDILADNNLWMQRDAAGNANSEIINTSGTIETRNGDITMATAHLLNQRDGLTVVRQITNIIDASAGYVDVPLSSFNPQDILYENMRGCGGGRNDSCHNSYTASLKNKEDKTRKQLVSTESVTATANGGASRIAAAGDLIVRAGDLENNASSLLAGNRIKLTGNQLNNDSVENGIISRYQTYVNKTDIAGGGTPITSGNFRFEISGGPEFTTKSGTAYTAVIQAGGALTASFTSNISNTTTRANTGTITSTLAKPVLNTLSQQGIGSTVQQQALSGTEKVTVNSPQWQAQIQSALQQMSGGKALDSNGQPLAVLADQRTNNNNGTSLFTKNPASLQQPVAQGVDTSAWPLPTGNNGYFVPASDPKSPYLIVTNPQLDGLGKLDHNLFGDLNALLGKQPGSAPQETRSAYTDQKQFLGSSYLLDRLNLKPDYDYRLLGDAAFDTRYVSNALLNQTGNRYLNGVGSDLEQMRYLLDNAASAQQSLGLKFGVSLDAKQVAALDHSIVWWEATQINGETVMVPKLYLSPKDITVNSGSVIAANSVELNAGTLTNNGSTLAAKTDLNINSQNSISNLNAGLISAAGDMNLSALGDINNIGSAISGKTLALESLDGSINNQTLATQWNASSKGWLGSGAAMSQTQLGTTATMSAQQGVTLKAGKDITVTGSKVTAGGDLKLDAAGDIAINANQTSSSSRYTGYAGKNIASSGKVDNVGSDLSAGGSLTLNAGNDLSATASTISATKDLSLSAGHDLNLNAADTAQRSSKGKGENHVTGQDRTTLTSGNDLTLRAGRDLNSQAAGLVADNDVTLQAGRDVNLLAATTTKGDSYRSSERTEIHEAVRQQGTEIASGGNTAVQAGRDINSDAATVKADDLLALQAGRDVNLNSAQESDYAFKEEVTTKKGFLKKTTTHTIKENYKTTAKGTQLTGDAISVVAGHDVTATGAAIGAESSVTLQAGNDVNVLAATERASTYSLHEVKKSGLMGGGLSIGYGKQSAKTEYNGAKVTQSDARSLVGASAGNVIIVAGNNATVKGSDVLAARAADDITRATGHIDITGANIAIISGEDRIRESLSQTVKSSGFGLTLTGTPLDTVRNLRDIVTSSGNGFQKVKAFSTETGASLGDTAQVGLSYTRSSANSQQSSDSVYQSGSQLTAAGNTQLHATGKENKAGSGNLLVAGSSISAGEDAILEAKNQLSVVASTDSQKVNSSSKSSNWSVTTDMSTPGAMTRLVGGTPNHGTQVTPVGVQKDSNKSDGTYLTQNASSVTGNHVALASSEGNILLAGSTLTGSRGVSVLATKGQVTATSGENSQVEKASGSSSTLGSLGSDGYSGTLGWGQSAWQQATRGKQQSVVRSAIVSDQGDVTIASAGDTALNGTDVYAGNNLKVNGQNIVLGSSQDSTNSSSNSKSAQYGITTSVSGYAVTLAQAAEKITNSLSGSDDPRLRAIYAAQAALTIASTVTQNTAALKVTVKTTVGSSHQSQQSEQVAQQGTVLKAVQDVTLTADQDISGQGVQVAGKNVTLDAGRDIALSSAQDSYSQQSKSGGNQYGAGVGLGGGGGQNGFTIELSASQSSAKADGSGLTHHNSVVDASDKLVVNSGRDIVLKGSNLSGNQVEVHAGRDLLIASQQDKANYDSKDSSSGFSASICVPPICAGTTVQGSANISGSQLYNNYASVQQQSGIAAGSGGYNVFVGNHTQLDGAIIASTADADKNHLSTGTLGWSSIDNVAKQSATGFNVAGGQKAHRPPDSSRSKTAPALLPSARYRRAPLRSVMPHSRSRILRP</sequence>
<dbReference type="InterPro" id="IPR010069">
    <property type="entry name" value="CdiA_FHA1_rpt"/>
</dbReference>
<evidence type="ECO:0008006" key="5">
    <source>
        <dbReference type="Google" id="ProtNLM"/>
    </source>
</evidence>
<evidence type="ECO:0000313" key="4">
    <source>
        <dbReference type="Proteomes" id="UP000677515"/>
    </source>
</evidence>
<proteinExistence type="predicted"/>
<organism evidence="3 4">
    <name type="scientific">Erwinia rhapontici</name>
    <name type="common">Pectobacterium rhapontici</name>
    <dbReference type="NCBI Taxonomy" id="55212"/>
    <lineage>
        <taxon>Bacteria</taxon>
        <taxon>Pseudomonadati</taxon>
        <taxon>Pseudomonadota</taxon>
        <taxon>Gammaproteobacteria</taxon>
        <taxon>Enterobacterales</taxon>
        <taxon>Erwiniaceae</taxon>
        <taxon>Erwinia</taxon>
    </lineage>
</organism>
<evidence type="ECO:0000256" key="1">
    <source>
        <dbReference type="ARBA" id="ARBA00022656"/>
    </source>
</evidence>
<feature type="region of interest" description="Disordered" evidence="2">
    <location>
        <begin position="1003"/>
        <end position="1027"/>
    </location>
</feature>
<feature type="compositionally biased region" description="Polar residues" evidence="2">
    <location>
        <begin position="1016"/>
        <end position="1027"/>
    </location>
</feature>